<evidence type="ECO:0000256" key="1">
    <source>
        <dbReference type="SAM" id="MobiDB-lite"/>
    </source>
</evidence>
<comment type="caution">
    <text evidence="2">The sequence shown here is derived from an EMBL/GenBank/DDBJ whole genome shotgun (WGS) entry which is preliminary data.</text>
</comment>
<name>A0A8H3E2E0_9AGAM</name>
<gene>
    <name evidence="2" type="ORF">RDB_LOCUS85985</name>
</gene>
<evidence type="ECO:0000313" key="2">
    <source>
        <dbReference type="EMBL" id="CAE7148455.1"/>
    </source>
</evidence>
<sequence length="333" mass="35438">MRQFVLPSSLARLSCSDFASPYSLFRHFHSLSTMRFSVSSLLTLLVAATAVAAQPSKRSRPLNPPANSLHEVKWAELAPASTVALTNAKRFAQGLPPLNPKRRNPNRGVHHGVHARQGTRVASAPRSETSPGAPASKNCNILVKDTATGQELGFISKEWNKFAEFGPLESGQNSNALEVSFSAPSDTPSSRIDMVAVNGKSPAHPFVGGAVGYGSDSQDIGNESISYLYLVGTTQTPAGSPPSTEANNSFSEVSDTEAASESAIWSYDPTSRAFTIQWVNTDGTSADADILWSNQEGNELFTLTGDADLFRSTYGVDAPEVSFTCVPTISIPA</sequence>
<feature type="compositionally biased region" description="Basic residues" evidence="1">
    <location>
        <begin position="100"/>
        <end position="114"/>
    </location>
</feature>
<protein>
    <submittedName>
        <fullName evidence="2">Uncharacterized protein</fullName>
    </submittedName>
</protein>
<reference evidence="2" key="1">
    <citation type="submission" date="2021-01" db="EMBL/GenBank/DDBJ databases">
        <authorList>
            <person name="Kaushik A."/>
        </authorList>
    </citation>
    <scope>NUCLEOTIDE SEQUENCE</scope>
    <source>
        <strain evidence="2">AG5</strain>
    </source>
</reference>
<dbReference type="Proteomes" id="UP000663827">
    <property type="component" value="Unassembled WGS sequence"/>
</dbReference>
<evidence type="ECO:0000313" key="3">
    <source>
        <dbReference type="Proteomes" id="UP000663827"/>
    </source>
</evidence>
<organism evidence="2 3">
    <name type="scientific">Rhizoctonia solani</name>
    <dbReference type="NCBI Taxonomy" id="456999"/>
    <lineage>
        <taxon>Eukaryota</taxon>
        <taxon>Fungi</taxon>
        <taxon>Dikarya</taxon>
        <taxon>Basidiomycota</taxon>
        <taxon>Agaricomycotina</taxon>
        <taxon>Agaricomycetes</taxon>
        <taxon>Cantharellales</taxon>
        <taxon>Ceratobasidiaceae</taxon>
        <taxon>Rhizoctonia</taxon>
    </lineage>
</organism>
<feature type="region of interest" description="Disordered" evidence="1">
    <location>
        <begin position="93"/>
        <end position="138"/>
    </location>
</feature>
<dbReference type="AlphaFoldDB" id="A0A8H3E2E0"/>
<accession>A0A8H3E2E0</accession>
<dbReference type="EMBL" id="CAJNJQ010001758">
    <property type="protein sequence ID" value="CAE7148455.1"/>
    <property type="molecule type" value="Genomic_DNA"/>
</dbReference>
<proteinExistence type="predicted"/>